<proteinExistence type="predicted"/>
<evidence type="ECO:0000313" key="1">
    <source>
        <dbReference type="EMBL" id="AOV07776.1"/>
    </source>
</evidence>
<reference evidence="1 2" key="1">
    <citation type="submission" date="2016-09" db="EMBL/GenBank/DDBJ databases">
        <title>Complete genome sequence of the Lysinibacillus sphaericus LMG 22257, a specie of Bacillus with ureolytic activity that can effectively biodeposit calcium carbonate.</title>
        <authorList>
            <person name="Yan W."/>
        </authorList>
    </citation>
    <scope>NUCLEOTIDE SEQUENCE [LARGE SCALE GENOMIC DNA]</scope>
    <source>
        <strain evidence="1 2">LMG 22257</strain>
    </source>
</reference>
<protein>
    <submittedName>
        <fullName evidence="1">Uncharacterized protein</fullName>
    </submittedName>
</protein>
<evidence type="ECO:0000313" key="2">
    <source>
        <dbReference type="Proteomes" id="UP000185746"/>
    </source>
</evidence>
<accession>A0A1D8JGF2</accession>
<dbReference type="AlphaFoldDB" id="A0A1D8JGF2"/>
<dbReference type="Proteomes" id="UP000185746">
    <property type="component" value="Chromosome"/>
</dbReference>
<keyword evidence="2" id="KW-1185">Reference proteome</keyword>
<sequence>MKKIILFKCILFCIMNLNIKAESTDLPYLKPRCPTTDALIQTTSKDKAELSRKLNELIPDAYPYDIYSEWEVQEAIPLRSLIGVPYDEAYFKMAQRLCNNRVADNSWLIKVQFPKLLSSASASSGIMFVIKDKHNGWYVWYTYR</sequence>
<dbReference type="EMBL" id="CP017560">
    <property type="protein sequence ID" value="AOV07776.1"/>
    <property type="molecule type" value="Genomic_DNA"/>
</dbReference>
<organism evidence="1 2">
    <name type="scientific">Sporosarcina ureilytica</name>
    <dbReference type="NCBI Taxonomy" id="298596"/>
    <lineage>
        <taxon>Bacteria</taxon>
        <taxon>Bacillati</taxon>
        <taxon>Bacillota</taxon>
        <taxon>Bacilli</taxon>
        <taxon>Bacillales</taxon>
        <taxon>Caryophanaceae</taxon>
        <taxon>Sporosarcina</taxon>
    </lineage>
</organism>
<gene>
    <name evidence="1" type="ORF">BI350_09685</name>
</gene>
<name>A0A1D8JGF2_9BACL</name>
<dbReference type="KEGG" id="surl:BI350_09685"/>